<dbReference type="InterPro" id="IPR007110">
    <property type="entry name" value="Ig-like_dom"/>
</dbReference>
<evidence type="ECO:0000256" key="5">
    <source>
        <dbReference type="ARBA" id="ARBA00022782"/>
    </source>
</evidence>
<dbReference type="GO" id="GO:0045499">
    <property type="term" value="F:chemorepellent activity"/>
    <property type="evidence" value="ECO:0007669"/>
    <property type="project" value="TreeGrafter"/>
</dbReference>
<comment type="caution">
    <text evidence="12">Lacks conserved residue(s) required for the propagation of feature annotation.</text>
</comment>
<dbReference type="SUPFAM" id="SSF48726">
    <property type="entry name" value="Immunoglobulin"/>
    <property type="match status" value="1"/>
</dbReference>
<feature type="chain" id="PRO_5034240646" description="Semaphorin-1A" evidence="14">
    <location>
        <begin position="19"/>
        <end position="639"/>
    </location>
</feature>
<dbReference type="InterPro" id="IPR036179">
    <property type="entry name" value="Ig-like_dom_sf"/>
</dbReference>
<dbReference type="PROSITE" id="PS50835">
    <property type="entry name" value="IG_LIKE"/>
    <property type="match status" value="1"/>
</dbReference>
<keyword evidence="3" id="KW-0217">Developmental protein</keyword>
<feature type="transmembrane region" description="Helical" evidence="13">
    <location>
        <begin position="616"/>
        <end position="638"/>
    </location>
</feature>
<dbReference type="AlphaFoldDB" id="A0A8C4RE51"/>
<dbReference type="Gene3D" id="2.130.10.10">
    <property type="entry name" value="YVTN repeat-like/Quinoprotein amine dehydrogenase"/>
    <property type="match status" value="1"/>
</dbReference>
<evidence type="ECO:0000259" key="16">
    <source>
        <dbReference type="PROSITE" id="PS51004"/>
    </source>
</evidence>
<evidence type="ECO:0000256" key="8">
    <source>
        <dbReference type="ARBA" id="ARBA00023136"/>
    </source>
</evidence>
<evidence type="ECO:0000256" key="6">
    <source>
        <dbReference type="ARBA" id="ARBA00022902"/>
    </source>
</evidence>
<dbReference type="GO" id="GO:0001755">
    <property type="term" value="P:neural crest cell migration"/>
    <property type="evidence" value="ECO:0007669"/>
    <property type="project" value="TreeGrafter"/>
</dbReference>
<dbReference type="GO" id="GO:0007411">
    <property type="term" value="P:axon guidance"/>
    <property type="evidence" value="ECO:0007669"/>
    <property type="project" value="UniProtKB-ARBA"/>
</dbReference>
<feature type="domain" description="Ig-like" evidence="15">
    <location>
        <begin position="525"/>
        <end position="606"/>
    </location>
</feature>
<proteinExistence type="inferred from homology"/>
<dbReference type="FunFam" id="3.30.1680.10:FF:000016">
    <property type="entry name" value="Putative Semaphorin-6B"/>
    <property type="match status" value="1"/>
</dbReference>
<dbReference type="GO" id="GO:0071526">
    <property type="term" value="P:semaphorin-plexin signaling pathway"/>
    <property type="evidence" value="ECO:0007669"/>
    <property type="project" value="TreeGrafter"/>
</dbReference>
<dbReference type="SUPFAM" id="SSF103575">
    <property type="entry name" value="Plexin repeat"/>
    <property type="match status" value="1"/>
</dbReference>
<keyword evidence="6" id="KW-0524">Neurogenesis</keyword>
<reference evidence="17" key="3">
    <citation type="submission" date="2025-09" db="UniProtKB">
        <authorList>
            <consortium name="Ensembl"/>
        </authorList>
    </citation>
    <scope>IDENTIFICATION</scope>
</reference>
<dbReference type="SMART" id="SM00630">
    <property type="entry name" value="Sema"/>
    <property type="match status" value="1"/>
</dbReference>
<sequence>MKHLILILSFLAVLPIFAQKVPRLKFRIKDPVRYQFSKEENYTVFFHEEGTDVIFVGGREVIYVLQFKDSKVSATEVNVEVDENAKKVCLSKSNVLQTECENFITTIQPLENNHIVCGTHATAPKCWMLENETNLTDTVAQQLNPKDISPSFPSQRSFTLSADGNFYSALSMARNFSGILRRSLGNKKQVKTEVKWLQNPQFAGAAVIPGKEKYKEEIYVFFTEVNKTSAMDENPYRARIGRICMVDEGGIRGTLQDSWTTFLKARVMCGFPSTLRQFNQFKEAYVLNSNTQREGVVYGIFSNAWDSTVVCAYSLSDIDQTFRTSRLKGYTTALPQQRPGTCVFKNVTSSYTAKVLSIIRDYSEIEDIINPSGMLPLNLPQVERYTKIVADRVRASDETYYNVLYLGTEKGKIYKVMHSDDEVFTIGQYSVFRYEAPVTAMTIDTITGYLYVGTTLEVQQLPLANCSSYGDTCRRCVLARDPYCGWDLVNHKCSAIPEGYNFSSGEFFQNMLQSNAPVCVEVTDPKVHNMLPKEVTLDLDSYISLPCPVYSYHATYVWEKDNCQKRYHCIINGDSCPLIDTEDFPMKDGVYRCTAQEEGQKEEMVSYRLVFSDAPAGLLSAQMIVLVSSFALSGTLLLM</sequence>
<keyword evidence="8 13" id="KW-0472">Membrane</keyword>
<dbReference type="InterPro" id="IPR016201">
    <property type="entry name" value="PSI"/>
</dbReference>
<evidence type="ECO:0000313" key="17">
    <source>
        <dbReference type="Ensembl" id="ENSECRP00000001120.1"/>
    </source>
</evidence>
<name>A0A8C4RE51_ERPCA</name>
<dbReference type="GO" id="GO:0030335">
    <property type="term" value="P:positive regulation of cell migration"/>
    <property type="evidence" value="ECO:0007669"/>
    <property type="project" value="TreeGrafter"/>
</dbReference>
<dbReference type="InterPro" id="IPR015943">
    <property type="entry name" value="WD40/YVTN_repeat-like_dom_sf"/>
</dbReference>
<evidence type="ECO:0000256" key="13">
    <source>
        <dbReference type="SAM" id="Phobius"/>
    </source>
</evidence>
<dbReference type="Pfam" id="PF01403">
    <property type="entry name" value="Sema"/>
    <property type="match status" value="1"/>
</dbReference>
<keyword evidence="14" id="KW-0732">Signal</keyword>
<protein>
    <recommendedName>
        <fullName evidence="11">Semaphorin-1A</fullName>
    </recommendedName>
</protein>
<evidence type="ECO:0000256" key="14">
    <source>
        <dbReference type="SAM" id="SignalP"/>
    </source>
</evidence>
<dbReference type="Pfam" id="PF01437">
    <property type="entry name" value="PSI"/>
    <property type="match status" value="1"/>
</dbReference>
<evidence type="ECO:0000256" key="2">
    <source>
        <dbReference type="ARBA" id="ARBA00009492"/>
    </source>
</evidence>
<dbReference type="FunFam" id="2.60.40.10:FF:001170">
    <property type="entry name" value="Sema domain, immunoglobulin domain (Ig), short basic domain, secreted, (Semaphorin) 3F"/>
    <property type="match status" value="1"/>
</dbReference>
<dbReference type="Proteomes" id="UP000694620">
    <property type="component" value="Chromosome 2"/>
</dbReference>
<dbReference type="PANTHER" id="PTHR11036:SF85">
    <property type="entry name" value="SI:CH211-113G11.6 ISOFORM X1"/>
    <property type="match status" value="1"/>
</dbReference>
<reference evidence="17" key="1">
    <citation type="submission" date="2021-06" db="EMBL/GenBank/DDBJ databases">
        <authorList>
            <consortium name="Wellcome Sanger Institute Data Sharing"/>
        </authorList>
    </citation>
    <scope>NUCLEOTIDE SEQUENCE [LARGE SCALE GENOMIC DNA]</scope>
</reference>
<evidence type="ECO:0000256" key="10">
    <source>
        <dbReference type="ARBA" id="ARBA00023180"/>
    </source>
</evidence>
<dbReference type="SUPFAM" id="SSF101912">
    <property type="entry name" value="Sema domain"/>
    <property type="match status" value="1"/>
</dbReference>
<dbReference type="Gene3D" id="2.60.40.10">
    <property type="entry name" value="Immunoglobulins"/>
    <property type="match status" value="1"/>
</dbReference>
<keyword evidence="18" id="KW-1185">Reference proteome</keyword>
<dbReference type="PANTHER" id="PTHR11036">
    <property type="entry name" value="SEMAPHORIN"/>
    <property type="match status" value="1"/>
</dbReference>
<evidence type="ECO:0000256" key="12">
    <source>
        <dbReference type="PROSITE-ProRule" id="PRU00352"/>
    </source>
</evidence>
<dbReference type="GO" id="GO:0030215">
    <property type="term" value="F:semaphorin receptor binding"/>
    <property type="evidence" value="ECO:0007669"/>
    <property type="project" value="InterPro"/>
</dbReference>
<evidence type="ECO:0000256" key="11">
    <source>
        <dbReference type="ARBA" id="ARBA00074143"/>
    </source>
</evidence>
<dbReference type="SMART" id="SM00423">
    <property type="entry name" value="PSI"/>
    <property type="match status" value="1"/>
</dbReference>
<dbReference type="InterPro" id="IPR002165">
    <property type="entry name" value="Plexin_repeat"/>
</dbReference>
<evidence type="ECO:0000256" key="4">
    <source>
        <dbReference type="ARBA" id="ARBA00022692"/>
    </source>
</evidence>
<evidence type="ECO:0000259" key="15">
    <source>
        <dbReference type="PROSITE" id="PS50835"/>
    </source>
</evidence>
<keyword evidence="5" id="KW-0221">Differentiation</keyword>
<feature type="domain" description="Sema" evidence="16">
    <location>
        <begin position="23"/>
        <end position="463"/>
    </location>
</feature>
<organism evidence="17 18">
    <name type="scientific">Erpetoichthys calabaricus</name>
    <name type="common">Rope fish</name>
    <name type="synonym">Calamoichthys calabaricus</name>
    <dbReference type="NCBI Taxonomy" id="27687"/>
    <lineage>
        <taxon>Eukaryota</taxon>
        <taxon>Metazoa</taxon>
        <taxon>Chordata</taxon>
        <taxon>Craniata</taxon>
        <taxon>Vertebrata</taxon>
        <taxon>Euteleostomi</taxon>
        <taxon>Actinopterygii</taxon>
        <taxon>Polypteriformes</taxon>
        <taxon>Polypteridae</taxon>
        <taxon>Erpetoichthys</taxon>
    </lineage>
</organism>
<dbReference type="GO" id="GO:0005886">
    <property type="term" value="C:plasma membrane"/>
    <property type="evidence" value="ECO:0007669"/>
    <property type="project" value="TreeGrafter"/>
</dbReference>
<evidence type="ECO:0000256" key="3">
    <source>
        <dbReference type="ARBA" id="ARBA00022473"/>
    </source>
</evidence>
<evidence type="ECO:0000256" key="9">
    <source>
        <dbReference type="ARBA" id="ARBA00023157"/>
    </source>
</evidence>
<evidence type="ECO:0000256" key="1">
    <source>
        <dbReference type="ARBA" id="ARBA00004370"/>
    </source>
</evidence>
<dbReference type="InterPro" id="IPR001627">
    <property type="entry name" value="Semap_dom"/>
</dbReference>
<keyword evidence="9" id="KW-1015">Disulfide bond</keyword>
<accession>A0A8C4RE51</accession>
<dbReference type="Gene3D" id="3.30.1680.10">
    <property type="entry name" value="ligand-binding face of the semaphorins, domain 2"/>
    <property type="match status" value="1"/>
</dbReference>
<evidence type="ECO:0000256" key="7">
    <source>
        <dbReference type="ARBA" id="ARBA00022989"/>
    </source>
</evidence>
<dbReference type="FunFam" id="2.130.10.10:FF:000223">
    <property type="entry name" value="semaphorin-7A isoform X1"/>
    <property type="match status" value="1"/>
</dbReference>
<comment type="similarity">
    <text evidence="2">Belongs to the semaphorin family.</text>
</comment>
<dbReference type="InterPro" id="IPR036352">
    <property type="entry name" value="Semap_dom_sf"/>
</dbReference>
<dbReference type="InterPro" id="IPR027231">
    <property type="entry name" value="Semaphorin"/>
</dbReference>
<keyword evidence="10" id="KW-0325">Glycoprotein</keyword>
<dbReference type="PROSITE" id="PS51004">
    <property type="entry name" value="SEMA"/>
    <property type="match status" value="1"/>
</dbReference>
<comment type="subcellular location">
    <subcellularLocation>
        <location evidence="1">Membrane</location>
    </subcellularLocation>
</comment>
<feature type="signal peptide" evidence="14">
    <location>
        <begin position="1"/>
        <end position="18"/>
    </location>
</feature>
<dbReference type="Ensembl" id="ENSECRT00000001142.1">
    <property type="protein sequence ID" value="ENSECRP00000001120.1"/>
    <property type="gene ID" value="ENSECRG00000000774.1"/>
</dbReference>
<keyword evidence="4 13" id="KW-0812">Transmembrane</keyword>
<dbReference type="GeneTree" id="ENSGT00940000165314"/>
<reference evidence="17" key="2">
    <citation type="submission" date="2025-08" db="UniProtKB">
        <authorList>
            <consortium name="Ensembl"/>
        </authorList>
    </citation>
    <scope>IDENTIFICATION</scope>
</reference>
<dbReference type="InterPro" id="IPR013783">
    <property type="entry name" value="Ig-like_fold"/>
</dbReference>
<evidence type="ECO:0000313" key="18">
    <source>
        <dbReference type="Proteomes" id="UP000694620"/>
    </source>
</evidence>
<keyword evidence="7 13" id="KW-1133">Transmembrane helix</keyword>